<keyword evidence="4" id="KW-1185">Reference proteome</keyword>
<dbReference type="EnsemblPlants" id="PNT67523">
    <property type="protein sequence ID" value="PNT67523"/>
    <property type="gene ID" value="BRADI_3g28498v3"/>
</dbReference>
<reference evidence="2 3" key="1">
    <citation type="journal article" date="2010" name="Nature">
        <title>Genome sequencing and analysis of the model grass Brachypodium distachyon.</title>
        <authorList>
            <consortium name="International Brachypodium Initiative"/>
        </authorList>
    </citation>
    <scope>NUCLEOTIDE SEQUENCE [LARGE SCALE GENOMIC DNA]</scope>
    <source>
        <strain evidence="2 3">Bd21</strain>
    </source>
</reference>
<gene>
    <name evidence="2" type="ORF">BRADI_3g28498v3</name>
</gene>
<protein>
    <submittedName>
        <fullName evidence="2 3">Uncharacterized protein</fullName>
    </submittedName>
</protein>
<feature type="region of interest" description="Disordered" evidence="1">
    <location>
        <begin position="233"/>
        <end position="272"/>
    </location>
</feature>
<reference evidence="2" key="2">
    <citation type="submission" date="2017-06" db="EMBL/GenBank/DDBJ databases">
        <title>WGS assembly of Brachypodium distachyon.</title>
        <authorList>
            <consortium name="The International Brachypodium Initiative"/>
            <person name="Lucas S."/>
            <person name="Harmon-Smith M."/>
            <person name="Lail K."/>
            <person name="Tice H."/>
            <person name="Grimwood J."/>
            <person name="Bruce D."/>
            <person name="Barry K."/>
            <person name="Shu S."/>
            <person name="Lindquist E."/>
            <person name="Wang M."/>
            <person name="Pitluck S."/>
            <person name="Vogel J.P."/>
            <person name="Garvin D.F."/>
            <person name="Mockler T.C."/>
            <person name="Schmutz J."/>
            <person name="Rokhsar D."/>
            <person name="Bevan M.W."/>
        </authorList>
    </citation>
    <scope>NUCLEOTIDE SEQUENCE</scope>
    <source>
        <strain evidence="2">Bd21</strain>
    </source>
</reference>
<evidence type="ECO:0000256" key="1">
    <source>
        <dbReference type="SAM" id="MobiDB-lite"/>
    </source>
</evidence>
<dbReference type="EMBL" id="CM000882">
    <property type="protein sequence ID" value="PNT67523.1"/>
    <property type="molecule type" value="Genomic_DNA"/>
</dbReference>
<reference evidence="3" key="3">
    <citation type="submission" date="2018-08" db="UniProtKB">
        <authorList>
            <consortium name="EnsemblPlants"/>
        </authorList>
    </citation>
    <scope>IDENTIFICATION</scope>
    <source>
        <strain evidence="3">cv. Bd21</strain>
    </source>
</reference>
<sequence>MLVAANLQSPECAPAEQTSDRMALPTEIKCVLSNIVPRERPGTEFSPLVSVSGRWFSATGSSWKTLTGCRAVTWPTINCWLILSSLCRSPSHAFSPDNSSLASCNQHSADAIGPNAGHTQSDRNIRIGRLGRTYLHLPVRGGEGPGEHPLDLRLQLLHPSRCGPLLPPHPPPTHPPSYRHRTPPPLFPLAAAPPPTAIGSPVHSGIIGIRLRPPNNSTVLLPTNVVALLGSSPSKTSAFRRIPGRRCRPPPPSHAPSKKISQSVLRRNVEDA</sequence>
<proteinExistence type="predicted"/>
<evidence type="ECO:0000313" key="3">
    <source>
        <dbReference type="EnsemblPlants" id="PNT67523"/>
    </source>
</evidence>
<organism evidence="2">
    <name type="scientific">Brachypodium distachyon</name>
    <name type="common">Purple false brome</name>
    <name type="synonym">Trachynia distachya</name>
    <dbReference type="NCBI Taxonomy" id="15368"/>
    <lineage>
        <taxon>Eukaryota</taxon>
        <taxon>Viridiplantae</taxon>
        <taxon>Streptophyta</taxon>
        <taxon>Embryophyta</taxon>
        <taxon>Tracheophyta</taxon>
        <taxon>Spermatophyta</taxon>
        <taxon>Magnoliopsida</taxon>
        <taxon>Liliopsida</taxon>
        <taxon>Poales</taxon>
        <taxon>Poaceae</taxon>
        <taxon>BOP clade</taxon>
        <taxon>Pooideae</taxon>
        <taxon>Stipodae</taxon>
        <taxon>Brachypodieae</taxon>
        <taxon>Brachypodium</taxon>
    </lineage>
</organism>
<evidence type="ECO:0000313" key="2">
    <source>
        <dbReference type="EMBL" id="PNT67523.1"/>
    </source>
</evidence>
<dbReference type="AlphaFoldDB" id="A0A2K2CZS0"/>
<dbReference type="Proteomes" id="UP000008810">
    <property type="component" value="Chromosome 3"/>
</dbReference>
<accession>A0A2K2CZS0</accession>
<dbReference type="Gramene" id="PNT67523">
    <property type="protein sequence ID" value="PNT67523"/>
    <property type="gene ID" value="BRADI_3g28498v3"/>
</dbReference>
<name>A0A2K2CZS0_BRADI</name>
<dbReference type="InParanoid" id="A0A2K2CZS0"/>
<evidence type="ECO:0000313" key="4">
    <source>
        <dbReference type="Proteomes" id="UP000008810"/>
    </source>
</evidence>